<dbReference type="STRING" id="1104324.P186_2414"/>
<dbReference type="HOGENOM" id="CLU_1292079_0_0_2"/>
<name>G7VCJ5_9CREN</name>
<dbReference type="eggNOG" id="arCOG09798">
    <property type="taxonomic scope" value="Archaea"/>
</dbReference>
<dbReference type="EMBL" id="CP003098">
    <property type="protein sequence ID" value="AET33800.1"/>
    <property type="molecule type" value="Genomic_DNA"/>
</dbReference>
<evidence type="ECO:0000313" key="1">
    <source>
        <dbReference type="EMBL" id="AET33800.1"/>
    </source>
</evidence>
<dbReference type="KEGG" id="pyr:P186_2414"/>
<organism evidence="1 2">
    <name type="scientific">Pyrobaculum ferrireducens</name>
    <dbReference type="NCBI Taxonomy" id="1104324"/>
    <lineage>
        <taxon>Archaea</taxon>
        <taxon>Thermoproteota</taxon>
        <taxon>Thermoprotei</taxon>
        <taxon>Thermoproteales</taxon>
        <taxon>Thermoproteaceae</taxon>
        <taxon>Pyrobaculum</taxon>
    </lineage>
</organism>
<dbReference type="AlphaFoldDB" id="G7VCJ5"/>
<sequence>MHVDNMKGRRHTGGVVVAAVVVILLVALAIWLSAAYARPGKPLVPLTQGTFTAQYTAEVMCAGGNKFEANLTLVYKNGKLARAVLGGYELPLAVFSYPHQFAYIGELLLDLGRVRSVNNETVKGLGGVVYKRSLNPVPFDKSPLAPRSQLLVETSFNYSRLVIEGHGELINATTHGLLIFDDKAEVPYFFIIDIIHSAMRRVCRSSYANIVAYIREVR</sequence>
<dbReference type="RefSeq" id="WP_014289625.1">
    <property type="nucleotide sequence ID" value="NC_016645.1"/>
</dbReference>
<proteinExistence type="predicted"/>
<keyword evidence="2" id="KW-1185">Reference proteome</keyword>
<dbReference type="GeneID" id="11594016"/>
<dbReference type="Proteomes" id="UP000005867">
    <property type="component" value="Chromosome"/>
</dbReference>
<gene>
    <name evidence="1" type="ORF">P186_2414</name>
</gene>
<evidence type="ECO:0000313" key="2">
    <source>
        <dbReference type="Proteomes" id="UP000005867"/>
    </source>
</evidence>
<protein>
    <submittedName>
        <fullName evidence="1">Uncharacterized protein</fullName>
    </submittedName>
</protein>
<dbReference type="OrthoDB" id="28511at2157"/>
<dbReference type="BioCyc" id="PSP1104324:GJSN-2360-MONOMER"/>
<accession>G7VCJ5</accession>
<reference evidence="1 2" key="1">
    <citation type="journal article" date="2012" name="J. Bacteriol.">
        <title>Complete genome sequence of strain 1860, a crenarchaeon of the genus pyrobaculum able to grow with various electron acceptors.</title>
        <authorList>
            <person name="Mardanov A.V."/>
            <person name="Gumerov V.M."/>
            <person name="Slobodkina G.B."/>
            <person name="Beletsky A.V."/>
            <person name="Bonch-Osmolovskaya E.A."/>
            <person name="Ravin N.V."/>
            <person name="Skryabin K.G."/>
        </authorList>
    </citation>
    <scope>NUCLEOTIDE SEQUENCE [LARGE SCALE GENOMIC DNA]</scope>
    <source>
        <strain evidence="1 2">1860</strain>
    </source>
</reference>